<dbReference type="EMBL" id="CAJVPY010020799">
    <property type="protein sequence ID" value="CAG8777059.1"/>
    <property type="molecule type" value="Genomic_DNA"/>
</dbReference>
<reference evidence="2" key="1">
    <citation type="submission" date="2021-06" db="EMBL/GenBank/DDBJ databases">
        <authorList>
            <person name="Kallberg Y."/>
            <person name="Tangrot J."/>
            <person name="Rosling A."/>
        </authorList>
    </citation>
    <scope>NUCLEOTIDE SEQUENCE</scope>
    <source>
        <strain evidence="2">MA453B</strain>
    </source>
</reference>
<dbReference type="Proteomes" id="UP000789405">
    <property type="component" value="Unassembled WGS sequence"/>
</dbReference>
<comment type="caution">
    <text evidence="2">The sequence shown here is derived from an EMBL/GenBank/DDBJ whole genome shotgun (WGS) entry which is preliminary data.</text>
</comment>
<protein>
    <submittedName>
        <fullName evidence="2">11130_t:CDS:1</fullName>
    </submittedName>
</protein>
<keyword evidence="3" id="KW-1185">Reference proteome</keyword>
<accession>A0A9N9P0K6</accession>
<name>A0A9N9P0K6_9GLOM</name>
<dbReference type="OrthoDB" id="10062876at2759"/>
<keyword evidence="1" id="KW-0812">Transmembrane</keyword>
<evidence type="ECO:0000256" key="1">
    <source>
        <dbReference type="SAM" id="Phobius"/>
    </source>
</evidence>
<evidence type="ECO:0000313" key="3">
    <source>
        <dbReference type="Proteomes" id="UP000789405"/>
    </source>
</evidence>
<dbReference type="AlphaFoldDB" id="A0A9N9P0K6"/>
<feature type="non-terminal residue" evidence="2">
    <location>
        <position position="87"/>
    </location>
</feature>
<proteinExistence type="predicted"/>
<feature type="transmembrane region" description="Helical" evidence="1">
    <location>
        <begin position="37"/>
        <end position="57"/>
    </location>
</feature>
<sequence>MSNHESSVRDNGEFDIGVGAGIFKILVKYGCWSGISLMLWIIGGLMSLFGSLVYIELGIPRGIGEQKYIEAFPNIKNLGQYLALLQF</sequence>
<evidence type="ECO:0000313" key="2">
    <source>
        <dbReference type="EMBL" id="CAG8777059.1"/>
    </source>
</evidence>
<gene>
    <name evidence="2" type="ORF">DERYTH_LOCUS19252</name>
</gene>
<keyword evidence="1" id="KW-0472">Membrane</keyword>
<keyword evidence="1" id="KW-1133">Transmembrane helix</keyword>
<organism evidence="2 3">
    <name type="scientific">Dentiscutata erythropus</name>
    <dbReference type="NCBI Taxonomy" id="1348616"/>
    <lineage>
        <taxon>Eukaryota</taxon>
        <taxon>Fungi</taxon>
        <taxon>Fungi incertae sedis</taxon>
        <taxon>Mucoromycota</taxon>
        <taxon>Glomeromycotina</taxon>
        <taxon>Glomeromycetes</taxon>
        <taxon>Diversisporales</taxon>
        <taxon>Gigasporaceae</taxon>
        <taxon>Dentiscutata</taxon>
    </lineage>
</organism>